<dbReference type="Pfam" id="PF00188">
    <property type="entry name" value="CAP"/>
    <property type="match status" value="1"/>
</dbReference>
<dbReference type="Gene3D" id="3.40.33.10">
    <property type="entry name" value="CAP"/>
    <property type="match status" value="1"/>
</dbReference>
<evidence type="ECO:0000313" key="4">
    <source>
        <dbReference type="Proteomes" id="UP001195483"/>
    </source>
</evidence>
<reference evidence="3" key="1">
    <citation type="journal article" date="2021" name="Genome Biol. Evol.">
        <title>A High-Quality Reference Genome for a Parasitic Bivalve with Doubly Uniparental Inheritance (Bivalvia: Unionida).</title>
        <authorList>
            <person name="Smith C.H."/>
        </authorList>
    </citation>
    <scope>NUCLEOTIDE SEQUENCE</scope>
    <source>
        <strain evidence="3">CHS0354</strain>
    </source>
</reference>
<dbReference type="Proteomes" id="UP001195483">
    <property type="component" value="Unassembled WGS sequence"/>
</dbReference>
<dbReference type="InterPro" id="IPR001283">
    <property type="entry name" value="CRISP-related"/>
</dbReference>
<evidence type="ECO:0000256" key="1">
    <source>
        <dbReference type="SAM" id="SignalP"/>
    </source>
</evidence>
<organism evidence="3 4">
    <name type="scientific">Potamilus streckersoni</name>
    <dbReference type="NCBI Taxonomy" id="2493646"/>
    <lineage>
        <taxon>Eukaryota</taxon>
        <taxon>Metazoa</taxon>
        <taxon>Spiralia</taxon>
        <taxon>Lophotrochozoa</taxon>
        <taxon>Mollusca</taxon>
        <taxon>Bivalvia</taxon>
        <taxon>Autobranchia</taxon>
        <taxon>Heteroconchia</taxon>
        <taxon>Palaeoheterodonta</taxon>
        <taxon>Unionida</taxon>
        <taxon>Unionoidea</taxon>
        <taxon>Unionidae</taxon>
        <taxon>Ambleminae</taxon>
        <taxon>Lampsilini</taxon>
        <taxon>Potamilus</taxon>
    </lineage>
</organism>
<evidence type="ECO:0000313" key="3">
    <source>
        <dbReference type="EMBL" id="KAK3609604.1"/>
    </source>
</evidence>
<comment type="caution">
    <text evidence="3">The sequence shown here is derived from an EMBL/GenBank/DDBJ whole genome shotgun (WGS) entry which is preliminary data.</text>
</comment>
<gene>
    <name evidence="3" type="ORF">CHS0354_038604</name>
</gene>
<feature type="domain" description="SCP" evidence="2">
    <location>
        <begin position="48"/>
        <end position="180"/>
    </location>
</feature>
<dbReference type="AlphaFoldDB" id="A0AAE0TGL1"/>
<reference evidence="3" key="2">
    <citation type="journal article" date="2021" name="Genome Biol. Evol.">
        <title>Developing a high-quality reference genome for a parasitic bivalve with doubly uniparental inheritance (Bivalvia: Unionida).</title>
        <authorList>
            <person name="Smith C.H."/>
        </authorList>
    </citation>
    <scope>NUCLEOTIDE SEQUENCE</scope>
    <source>
        <strain evidence="3">CHS0354</strain>
        <tissue evidence="3">Mantle</tissue>
    </source>
</reference>
<dbReference type="PANTHER" id="PTHR10334">
    <property type="entry name" value="CYSTEINE-RICH SECRETORY PROTEIN-RELATED"/>
    <property type="match status" value="1"/>
</dbReference>
<name>A0AAE0TGL1_9BIVA</name>
<feature type="chain" id="PRO_5042126195" description="SCP domain-containing protein" evidence="1">
    <location>
        <begin position="19"/>
        <end position="235"/>
    </location>
</feature>
<dbReference type="InterPro" id="IPR035940">
    <property type="entry name" value="CAP_sf"/>
</dbReference>
<keyword evidence="4" id="KW-1185">Reference proteome</keyword>
<accession>A0AAE0TGL1</accession>
<dbReference type="EMBL" id="JAEAOA010002242">
    <property type="protein sequence ID" value="KAK3609604.1"/>
    <property type="molecule type" value="Genomic_DNA"/>
</dbReference>
<feature type="signal peptide" evidence="1">
    <location>
        <begin position="1"/>
        <end position="18"/>
    </location>
</feature>
<dbReference type="InterPro" id="IPR014044">
    <property type="entry name" value="CAP_dom"/>
</dbReference>
<protein>
    <recommendedName>
        <fullName evidence="2">SCP domain-containing protein</fullName>
    </recommendedName>
</protein>
<evidence type="ECO:0000259" key="2">
    <source>
        <dbReference type="SMART" id="SM00198"/>
    </source>
</evidence>
<sequence>MKIFRCIMAIFFASTFQAVDVMATFSLAQTELGNLLKKAIDLDSVNKTEQDQIVRLHESYRAQVKSTNMMKLRYHGGIALKAQALANTCVFEHDTEDDRAVAELPGVYIGQNLCEGHSSWRDCINDWASEKLNFQYGVGSKNGDEIGHYTQMMLWNTAAIGCGFNRCGGSPLYVCNYAYGQLADDLKAPWKSGKQCADCPRNCINKLFCDCGGKFCSNEYQLMSPSCVCKDWWTI</sequence>
<dbReference type="SMART" id="SM00198">
    <property type="entry name" value="SCP"/>
    <property type="match status" value="1"/>
</dbReference>
<proteinExistence type="predicted"/>
<reference evidence="3" key="3">
    <citation type="submission" date="2023-05" db="EMBL/GenBank/DDBJ databases">
        <authorList>
            <person name="Smith C.H."/>
        </authorList>
    </citation>
    <scope>NUCLEOTIDE SEQUENCE</scope>
    <source>
        <strain evidence="3">CHS0354</strain>
        <tissue evidence="3">Mantle</tissue>
    </source>
</reference>
<keyword evidence="1" id="KW-0732">Signal</keyword>
<dbReference type="SUPFAM" id="SSF55797">
    <property type="entry name" value="PR-1-like"/>
    <property type="match status" value="1"/>
</dbReference>